<feature type="transmembrane region" description="Helical" evidence="1">
    <location>
        <begin position="12"/>
        <end position="30"/>
    </location>
</feature>
<feature type="transmembrane region" description="Helical" evidence="1">
    <location>
        <begin position="126"/>
        <end position="144"/>
    </location>
</feature>
<organism evidence="2 3">
    <name type="scientific">Candidatus Roizmanbacteria bacterium RIFCSPHIGHO2_01_FULL_39_12c</name>
    <dbReference type="NCBI Taxonomy" id="1802031"/>
    <lineage>
        <taxon>Bacteria</taxon>
        <taxon>Candidatus Roizmaniibacteriota</taxon>
    </lineage>
</organism>
<reference evidence="2 3" key="1">
    <citation type="journal article" date="2016" name="Nat. Commun.">
        <title>Thousands of microbial genomes shed light on interconnected biogeochemical processes in an aquifer system.</title>
        <authorList>
            <person name="Anantharaman K."/>
            <person name="Brown C.T."/>
            <person name="Hug L.A."/>
            <person name="Sharon I."/>
            <person name="Castelle C.J."/>
            <person name="Probst A.J."/>
            <person name="Thomas B.C."/>
            <person name="Singh A."/>
            <person name="Wilkins M.J."/>
            <person name="Karaoz U."/>
            <person name="Brodie E.L."/>
            <person name="Williams K.H."/>
            <person name="Hubbard S.S."/>
            <person name="Banfield J.F."/>
        </authorList>
    </citation>
    <scope>NUCLEOTIDE SEQUENCE [LARGE SCALE GENOMIC DNA]</scope>
</reference>
<feature type="transmembrane region" description="Helical" evidence="1">
    <location>
        <begin position="91"/>
        <end position="114"/>
    </location>
</feature>
<evidence type="ECO:0000256" key="1">
    <source>
        <dbReference type="SAM" id="Phobius"/>
    </source>
</evidence>
<dbReference type="InterPro" id="IPR009003">
    <property type="entry name" value="Peptidase_S1_PA"/>
</dbReference>
<dbReference type="GO" id="GO:0004252">
    <property type="term" value="F:serine-type endopeptidase activity"/>
    <property type="evidence" value="ECO:0007669"/>
    <property type="project" value="InterPro"/>
</dbReference>
<keyword evidence="1" id="KW-0472">Membrane</keyword>
<evidence type="ECO:0008006" key="4">
    <source>
        <dbReference type="Google" id="ProtNLM"/>
    </source>
</evidence>
<feature type="transmembrane region" description="Helical" evidence="1">
    <location>
        <begin position="65"/>
        <end position="85"/>
    </location>
</feature>
<gene>
    <name evidence="2" type="ORF">A2774_05170</name>
</gene>
<evidence type="ECO:0000313" key="2">
    <source>
        <dbReference type="EMBL" id="OGK16304.1"/>
    </source>
</evidence>
<proteinExistence type="predicted"/>
<dbReference type="InterPro" id="IPR001940">
    <property type="entry name" value="Peptidase_S1C"/>
</dbReference>
<dbReference type="Gene3D" id="2.40.10.120">
    <property type="match status" value="1"/>
</dbReference>
<keyword evidence="1" id="KW-1133">Transmembrane helix</keyword>
<protein>
    <recommendedName>
        <fullName evidence="4">Serine protease</fullName>
    </recommendedName>
</protein>
<dbReference type="Proteomes" id="UP000177208">
    <property type="component" value="Unassembled WGS sequence"/>
</dbReference>
<dbReference type="PRINTS" id="PR00834">
    <property type="entry name" value="PROTEASES2C"/>
</dbReference>
<dbReference type="GO" id="GO:0006508">
    <property type="term" value="P:proteolysis"/>
    <property type="evidence" value="ECO:0007669"/>
    <property type="project" value="InterPro"/>
</dbReference>
<keyword evidence="1" id="KW-0812">Transmembrane</keyword>
<sequence>MIIRSVRRKWNFKKLAFLFNILYFLIVFFAEIPENLIYNSGFYIALLNSVILFNRIKKTRLAEILVNVFIINTVIWFILVNLVYTEKPSEIFNFIAFVLVFISLTSIITFIFSLIYKIILTKKYQLVFNVVVLFFMIVVSIILYKSNIVNKQILEISVDRLQLLESKFGGEKNLRCSESNTIKKVRESVVRIIGGEAEGSGFIVSDDGLILTNFHVIEFEPAPRVMFPDYSIELAKIIYGDKNADLAVLKVTKKIPAIDWGNSDEVEPAEEMLSFGFPFGGSLGGEATVKKGYLSAKRNIQDQGVEFMQTDSTINPGMSGGPMTTVCGEFIGINTLGTAGIGMAISSNSFKNKYFEMKSSNEPLKDIIKVEFKPDESPVEAVKAFYNYIKIRKLDKAFELLQGGEFNKDMTFENWKKGYESNLDTSVLKVEEDPENENKVNIRLSTKDLINDQIVYKFFEGWWEVKKVEDHLKLWQPKIREVEDPSWLWFYE</sequence>
<accession>A0A1F7GBS7</accession>
<comment type="caution">
    <text evidence="2">The sequence shown here is derived from an EMBL/GenBank/DDBJ whole genome shotgun (WGS) entry which is preliminary data.</text>
</comment>
<feature type="transmembrane region" description="Helical" evidence="1">
    <location>
        <begin position="36"/>
        <end position="53"/>
    </location>
</feature>
<dbReference type="EMBL" id="MFZG01000024">
    <property type="protein sequence ID" value="OGK16304.1"/>
    <property type="molecule type" value="Genomic_DNA"/>
</dbReference>
<dbReference type="AlphaFoldDB" id="A0A1F7GBS7"/>
<dbReference type="PANTHER" id="PTHR22939">
    <property type="entry name" value="SERINE PROTEASE FAMILY S1C HTRA-RELATED"/>
    <property type="match status" value="1"/>
</dbReference>
<dbReference type="PANTHER" id="PTHR22939:SF129">
    <property type="entry name" value="SERINE PROTEASE HTRA2, MITOCHONDRIAL"/>
    <property type="match status" value="1"/>
</dbReference>
<name>A0A1F7GBS7_9BACT</name>
<dbReference type="SUPFAM" id="SSF50494">
    <property type="entry name" value="Trypsin-like serine proteases"/>
    <property type="match status" value="1"/>
</dbReference>
<dbReference type="Pfam" id="PF13365">
    <property type="entry name" value="Trypsin_2"/>
    <property type="match status" value="1"/>
</dbReference>
<evidence type="ECO:0000313" key="3">
    <source>
        <dbReference type="Proteomes" id="UP000177208"/>
    </source>
</evidence>